<gene>
    <name evidence="1" type="ORF">NLJ89_g10977</name>
</gene>
<evidence type="ECO:0000313" key="1">
    <source>
        <dbReference type="EMBL" id="KAJ3493615.1"/>
    </source>
</evidence>
<dbReference type="AlphaFoldDB" id="A0A9W8MQE3"/>
<dbReference type="Proteomes" id="UP001148786">
    <property type="component" value="Unassembled WGS sequence"/>
</dbReference>
<reference evidence="1" key="1">
    <citation type="submission" date="2022-07" db="EMBL/GenBank/DDBJ databases">
        <title>Genome Sequence of Agrocybe chaxingu.</title>
        <authorList>
            <person name="Buettner E."/>
        </authorList>
    </citation>
    <scope>NUCLEOTIDE SEQUENCE</scope>
    <source>
        <strain evidence="1">MP-N11</strain>
    </source>
</reference>
<name>A0A9W8MQE3_9AGAR</name>
<protein>
    <submittedName>
        <fullName evidence="1">Uncharacterized protein</fullName>
    </submittedName>
</protein>
<proteinExistence type="predicted"/>
<evidence type="ECO:0000313" key="2">
    <source>
        <dbReference type="Proteomes" id="UP001148786"/>
    </source>
</evidence>
<comment type="caution">
    <text evidence="1">The sequence shown here is derived from an EMBL/GenBank/DDBJ whole genome shotgun (WGS) entry which is preliminary data.</text>
</comment>
<accession>A0A9W8MQE3</accession>
<keyword evidence="2" id="KW-1185">Reference proteome</keyword>
<sequence>MHYIEVDSEASTSTRTLSTLQRLVPRLFPSSPPLSSDRLNDVGILFPSFYRTAESPFPFRHRTPATSTSLKTPSPCPNEQTHYREYLAVHHAPLTPYPQTYLPTLPCRLRRSHVEKYTPLCPSGFPVLRVEGFERLSLKADPLARVHVRSYAISPPPRSWRDHDYGPRHAPEYDTIVFETFRISHRDLCRDEHVPPPLSTPVECSTNEFRLAKQTTAHGRLFYTLAGEFISLRPGT</sequence>
<organism evidence="1 2">
    <name type="scientific">Agrocybe chaxingu</name>
    <dbReference type="NCBI Taxonomy" id="84603"/>
    <lineage>
        <taxon>Eukaryota</taxon>
        <taxon>Fungi</taxon>
        <taxon>Dikarya</taxon>
        <taxon>Basidiomycota</taxon>
        <taxon>Agaricomycotina</taxon>
        <taxon>Agaricomycetes</taxon>
        <taxon>Agaricomycetidae</taxon>
        <taxon>Agaricales</taxon>
        <taxon>Agaricineae</taxon>
        <taxon>Strophariaceae</taxon>
        <taxon>Agrocybe</taxon>
    </lineage>
</organism>
<dbReference type="EMBL" id="JANKHO010002246">
    <property type="protein sequence ID" value="KAJ3493615.1"/>
    <property type="molecule type" value="Genomic_DNA"/>
</dbReference>